<keyword evidence="4" id="KW-1003">Cell membrane</keyword>
<feature type="transmembrane region" description="Helical" evidence="10">
    <location>
        <begin position="194"/>
        <end position="214"/>
    </location>
</feature>
<keyword evidence="3" id="KW-0050">Antiport</keyword>
<dbReference type="InterPro" id="IPR050222">
    <property type="entry name" value="MATE_MdtK"/>
</dbReference>
<dbReference type="Proteomes" id="UP001597353">
    <property type="component" value="Unassembled WGS sequence"/>
</dbReference>
<feature type="transmembrane region" description="Helical" evidence="10">
    <location>
        <begin position="131"/>
        <end position="149"/>
    </location>
</feature>
<evidence type="ECO:0000313" key="12">
    <source>
        <dbReference type="Proteomes" id="UP001597353"/>
    </source>
</evidence>
<feature type="transmembrane region" description="Helical" evidence="10">
    <location>
        <begin position="161"/>
        <end position="182"/>
    </location>
</feature>
<evidence type="ECO:0000256" key="4">
    <source>
        <dbReference type="ARBA" id="ARBA00022475"/>
    </source>
</evidence>
<dbReference type="InterPro" id="IPR002528">
    <property type="entry name" value="MATE_fam"/>
</dbReference>
<gene>
    <name evidence="11" type="ORF">ACFSGJ_11775</name>
</gene>
<reference evidence="12" key="1">
    <citation type="journal article" date="2019" name="Int. J. Syst. Evol. Microbiol.">
        <title>The Global Catalogue of Microorganisms (GCM) 10K type strain sequencing project: providing services to taxonomists for standard genome sequencing and annotation.</title>
        <authorList>
            <consortium name="The Broad Institute Genomics Platform"/>
            <consortium name="The Broad Institute Genome Sequencing Center for Infectious Disease"/>
            <person name="Wu L."/>
            <person name="Ma J."/>
        </authorList>
    </citation>
    <scope>NUCLEOTIDE SEQUENCE [LARGE SCALE GENOMIC DNA]</scope>
    <source>
        <strain evidence="12">CGMCC 4.7242</strain>
    </source>
</reference>
<keyword evidence="5 10" id="KW-0812">Transmembrane</keyword>
<keyword evidence="12" id="KW-1185">Reference proteome</keyword>
<comment type="subcellular location">
    <subcellularLocation>
        <location evidence="1">Cell inner membrane</location>
        <topology evidence="1">Multi-pass membrane protein</topology>
    </subcellularLocation>
</comment>
<feature type="transmembrane region" description="Helical" evidence="10">
    <location>
        <begin position="243"/>
        <end position="267"/>
    </location>
</feature>
<feature type="transmembrane region" description="Helical" evidence="10">
    <location>
        <begin position="273"/>
        <end position="295"/>
    </location>
</feature>
<dbReference type="NCBIfam" id="TIGR00797">
    <property type="entry name" value="matE"/>
    <property type="match status" value="1"/>
</dbReference>
<keyword evidence="6 10" id="KW-1133">Transmembrane helix</keyword>
<dbReference type="Pfam" id="PF01554">
    <property type="entry name" value="MatE"/>
    <property type="match status" value="2"/>
</dbReference>
<dbReference type="EMBL" id="JBHUGH010000009">
    <property type="protein sequence ID" value="MFD1912889.1"/>
    <property type="molecule type" value="Genomic_DNA"/>
</dbReference>
<feature type="transmembrane region" description="Helical" evidence="10">
    <location>
        <begin position="423"/>
        <end position="444"/>
    </location>
</feature>
<evidence type="ECO:0000256" key="10">
    <source>
        <dbReference type="SAM" id="Phobius"/>
    </source>
</evidence>
<feature type="transmembrane region" description="Helical" evidence="10">
    <location>
        <begin position="316"/>
        <end position="336"/>
    </location>
</feature>
<organism evidence="11 12">
    <name type="scientific">Halodurantibacterium flavum</name>
    <dbReference type="NCBI Taxonomy" id="1382802"/>
    <lineage>
        <taxon>Bacteria</taxon>
        <taxon>Pseudomonadati</taxon>
        <taxon>Pseudomonadota</taxon>
        <taxon>Alphaproteobacteria</taxon>
        <taxon>Rhodobacterales</taxon>
        <taxon>Paracoccaceae</taxon>
        <taxon>Halodurantibacterium</taxon>
    </lineage>
</organism>
<proteinExistence type="predicted"/>
<feature type="transmembrane region" description="Helical" evidence="10">
    <location>
        <begin position="356"/>
        <end position="374"/>
    </location>
</feature>
<keyword evidence="8 10" id="KW-0472">Membrane</keyword>
<dbReference type="CDD" id="cd13131">
    <property type="entry name" value="MATE_NorM_like"/>
    <property type="match status" value="1"/>
</dbReference>
<dbReference type="PANTHER" id="PTHR43298:SF2">
    <property type="entry name" value="FMN_FAD EXPORTER YEEO-RELATED"/>
    <property type="match status" value="1"/>
</dbReference>
<feature type="transmembrane region" description="Helical" evidence="10">
    <location>
        <begin position="39"/>
        <end position="72"/>
    </location>
</feature>
<protein>
    <recommendedName>
        <fullName evidence="9">Multidrug-efflux transporter</fullName>
    </recommendedName>
</protein>
<evidence type="ECO:0000256" key="1">
    <source>
        <dbReference type="ARBA" id="ARBA00004429"/>
    </source>
</evidence>
<comment type="caution">
    <text evidence="11">The sequence shown here is derived from an EMBL/GenBank/DDBJ whole genome shotgun (WGS) entry which is preliminary data.</text>
</comment>
<keyword evidence="7" id="KW-0406">Ion transport</keyword>
<keyword evidence="2" id="KW-0813">Transport</keyword>
<sequence length="460" mass="48830">MMTQQSYSSHFRATLALGLPLIGSNIAQFGLHVTDTVMLGWYSVPALAAVVLAASTFFSIFILGSGFALAVMPMVAGAIGAGQPTEVRRVARMGLWLSVLFGICTYPAMWWSGGLLRALGQAPDIAELAQGYLRIAGLGMIPALLVMVLKSYLAALERTQAVLWTTVAAVGLNIVVNWALIFGNWGAPELGLQGAAIASVVVQMATLIVLANYAHRLPALRQYALFQRMWRPDWPAFGRVFRLGWPIGLTGLAESGLFTASAIMMGWVGTQELAAHGIALEISALTFMVHLGLSNAATVRAGRAHGEGDMPHLRRAAAAAILLSLAVGIVVIVIYLTLPEFIISLFLSPDEPQRAAIIAIGTALLVMSALFQFADAGQVMVLGLLRGLQDTRVPMIMASVSYWLIGIPASYVLGFTLGFGGVGIWGGLVIGLVAAAVMLSLRLWHFLRQDPARTGPNGVA</sequence>
<dbReference type="PIRSF" id="PIRSF006603">
    <property type="entry name" value="DinF"/>
    <property type="match status" value="1"/>
</dbReference>
<feature type="transmembrane region" description="Helical" evidence="10">
    <location>
        <begin position="395"/>
        <end position="417"/>
    </location>
</feature>
<feature type="transmembrane region" description="Helical" evidence="10">
    <location>
        <begin position="93"/>
        <end position="111"/>
    </location>
</feature>
<evidence type="ECO:0000256" key="8">
    <source>
        <dbReference type="ARBA" id="ARBA00023136"/>
    </source>
</evidence>
<accession>A0ABW4S7X3</accession>
<dbReference type="RefSeq" id="WP_390261821.1">
    <property type="nucleotide sequence ID" value="NZ_JBHUGH010000009.1"/>
</dbReference>
<dbReference type="InterPro" id="IPR048279">
    <property type="entry name" value="MdtK-like"/>
</dbReference>
<evidence type="ECO:0000256" key="9">
    <source>
        <dbReference type="ARBA" id="ARBA00031636"/>
    </source>
</evidence>
<evidence type="ECO:0000256" key="6">
    <source>
        <dbReference type="ARBA" id="ARBA00022989"/>
    </source>
</evidence>
<evidence type="ECO:0000313" key="11">
    <source>
        <dbReference type="EMBL" id="MFD1912889.1"/>
    </source>
</evidence>
<name>A0ABW4S7X3_9RHOB</name>
<evidence type="ECO:0000256" key="7">
    <source>
        <dbReference type="ARBA" id="ARBA00023065"/>
    </source>
</evidence>
<dbReference type="PANTHER" id="PTHR43298">
    <property type="entry name" value="MULTIDRUG RESISTANCE PROTEIN NORM-RELATED"/>
    <property type="match status" value="1"/>
</dbReference>
<evidence type="ECO:0000256" key="3">
    <source>
        <dbReference type="ARBA" id="ARBA00022449"/>
    </source>
</evidence>
<evidence type="ECO:0000256" key="2">
    <source>
        <dbReference type="ARBA" id="ARBA00022448"/>
    </source>
</evidence>
<evidence type="ECO:0000256" key="5">
    <source>
        <dbReference type="ARBA" id="ARBA00022692"/>
    </source>
</evidence>